<keyword evidence="9" id="KW-1133">Transmembrane helix</keyword>
<evidence type="ECO:0000256" key="6">
    <source>
        <dbReference type="ARBA" id="ARBA00022840"/>
    </source>
</evidence>
<feature type="region of interest" description="Disordered" evidence="8">
    <location>
        <begin position="279"/>
        <end position="299"/>
    </location>
</feature>
<evidence type="ECO:0000313" key="11">
    <source>
        <dbReference type="EMBL" id="APA99431.1"/>
    </source>
</evidence>
<dbReference type="PROSITE" id="PS00107">
    <property type="entry name" value="PROTEIN_KINASE_ATP"/>
    <property type="match status" value="1"/>
</dbReference>
<organism evidence="11 12">
    <name type="scientific">Nocardia seriolae</name>
    <dbReference type="NCBI Taxonomy" id="37332"/>
    <lineage>
        <taxon>Bacteria</taxon>
        <taxon>Bacillati</taxon>
        <taxon>Actinomycetota</taxon>
        <taxon>Actinomycetes</taxon>
        <taxon>Mycobacteriales</taxon>
        <taxon>Nocardiaceae</taxon>
        <taxon>Nocardia</taxon>
    </lineage>
</organism>
<evidence type="ECO:0000256" key="8">
    <source>
        <dbReference type="SAM" id="MobiDB-lite"/>
    </source>
</evidence>
<evidence type="ECO:0000313" key="12">
    <source>
        <dbReference type="Proteomes" id="UP000180166"/>
    </source>
</evidence>
<evidence type="ECO:0000256" key="3">
    <source>
        <dbReference type="ARBA" id="ARBA00022679"/>
    </source>
</evidence>
<keyword evidence="9" id="KW-0472">Membrane</keyword>
<dbReference type="GO" id="GO:0005524">
    <property type="term" value="F:ATP binding"/>
    <property type="evidence" value="ECO:0007669"/>
    <property type="project" value="UniProtKB-UniRule"/>
</dbReference>
<feature type="compositionally biased region" description="Pro residues" evidence="8">
    <location>
        <begin position="288"/>
        <end position="299"/>
    </location>
</feature>
<evidence type="ECO:0000259" key="10">
    <source>
        <dbReference type="PROSITE" id="PS50011"/>
    </source>
</evidence>
<keyword evidence="5 11" id="KW-0418">Kinase</keyword>
<dbReference type="EC" id="2.7.11.1" evidence="1"/>
<feature type="binding site" evidence="7">
    <location>
        <position position="44"/>
    </location>
    <ligand>
        <name>ATP</name>
        <dbReference type="ChEBI" id="CHEBI:30616"/>
    </ligand>
</feature>
<dbReference type="FunFam" id="1.10.510.10:FF:000021">
    <property type="entry name" value="Serine/threonine protein kinase"/>
    <property type="match status" value="1"/>
</dbReference>
<dbReference type="FunFam" id="3.30.200.20:FF:000348">
    <property type="entry name" value="Serine/threonine protein kinase"/>
    <property type="match status" value="1"/>
</dbReference>
<dbReference type="CDD" id="cd14014">
    <property type="entry name" value="STKc_PknB_like"/>
    <property type="match status" value="1"/>
</dbReference>
<dbReference type="InterPro" id="IPR055797">
    <property type="entry name" value="DUF7373"/>
</dbReference>
<keyword evidence="3 11" id="KW-0808">Transferase</keyword>
<keyword evidence="4 7" id="KW-0547">Nucleotide-binding</keyword>
<dbReference type="Pfam" id="PF24092">
    <property type="entry name" value="DUF7373_C"/>
    <property type="match status" value="1"/>
</dbReference>
<proteinExistence type="predicted"/>
<dbReference type="PROSITE" id="PS50011">
    <property type="entry name" value="PROTEIN_KINASE_DOM"/>
    <property type="match status" value="1"/>
</dbReference>
<evidence type="ECO:0000256" key="7">
    <source>
        <dbReference type="PROSITE-ProRule" id="PRU10141"/>
    </source>
</evidence>
<dbReference type="GO" id="GO:0004674">
    <property type="term" value="F:protein serine/threonine kinase activity"/>
    <property type="evidence" value="ECO:0007669"/>
    <property type="project" value="UniProtKB-KW"/>
</dbReference>
<keyword evidence="6 7" id="KW-0067">ATP-binding</keyword>
<dbReference type="SMART" id="SM00220">
    <property type="entry name" value="S_TKc"/>
    <property type="match status" value="1"/>
</dbReference>
<evidence type="ECO:0000256" key="2">
    <source>
        <dbReference type="ARBA" id="ARBA00022527"/>
    </source>
</evidence>
<protein>
    <recommendedName>
        <fullName evidence="1">non-specific serine/threonine protein kinase</fullName>
        <ecNumber evidence="1">2.7.11.1</ecNumber>
    </recommendedName>
</protein>
<feature type="transmembrane region" description="Helical" evidence="9">
    <location>
        <begin position="367"/>
        <end position="390"/>
    </location>
</feature>
<evidence type="ECO:0000256" key="4">
    <source>
        <dbReference type="ARBA" id="ARBA00022741"/>
    </source>
</evidence>
<keyword evidence="2 11" id="KW-0723">Serine/threonine-protein kinase</keyword>
<evidence type="ECO:0000256" key="1">
    <source>
        <dbReference type="ARBA" id="ARBA00012513"/>
    </source>
</evidence>
<dbReference type="SUPFAM" id="SSF56112">
    <property type="entry name" value="Protein kinase-like (PK-like)"/>
    <property type="match status" value="1"/>
</dbReference>
<dbReference type="EMBL" id="CP017839">
    <property type="protein sequence ID" value="APA99431.1"/>
    <property type="molecule type" value="Genomic_DNA"/>
</dbReference>
<dbReference type="KEGG" id="nsr:NS506_05385"/>
<dbReference type="Gene3D" id="1.10.510.10">
    <property type="entry name" value="Transferase(Phosphotransferase) domain 1"/>
    <property type="match status" value="1"/>
</dbReference>
<accession>A0ABC8AZM0</accession>
<dbReference type="AlphaFoldDB" id="A0ABC8AZM0"/>
<dbReference type="Proteomes" id="UP000180166">
    <property type="component" value="Chromosome"/>
</dbReference>
<gene>
    <name evidence="11" type="ORF">NS506_05385</name>
</gene>
<evidence type="ECO:0000256" key="5">
    <source>
        <dbReference type="ARBA" id="ARBA00022777"/>
    </source>
</evidence>
<dbReference type="PROSITE" id="PS00108">
    <property type="entry name" value="PROTEIN_KINASE_ST"/>
    <property type="match status" value="1"/>
</dbReference>
<feature type="domain" description="Protein kinase" evidence="10">
    <location>
        <begin position="15"/>
        <end position="275"/>
    </location>
</feature>
<dbReference type="PANTHER" id="PTHR43289">
    <property type="entry name" value="MITOGEN-ACTIVATED PROTEIN KINASE KINASE KINASE 20-RELATED"/>
    <property type="match status" value="1"/>
</dbReference>
<name>A0ABC8AZM0_9NOCA</name>
<dbReference type="Pfam" id="PF00069">
    <property type="entry name" value="Pkinase"/>
    <property type="match status" value="1"/>
</dbReference>
<dbReference type="InterPro" id="IPR011009">
    <property type="entry name" value="Kinase-like_dom_sf"/>
</dbReference>
<dbReference type="InterPro" id="IPR008271">
    <property type="entry name" value="Ser/Thr_kinase_AS"/>
</dbReference>
<keyword evidence="9" id="KW-0812">Transmembrane</keyword>
<dbReference type="InterPro" id="IPR017441">
    <property type="entry name" value="Protein_kinase_ATP_BS"/>
</dbReference>
<dbReference type="Pfam" id="PF24088">
    <property type="entry name" value="DUF7373"/>
    <property type="match status" value="1"/>
</dbReference>
<dbReference type="Gene3D" id="3.30.200.20">
    <property type="entry name" value="Phosphorylase Kinase, domain 1"/>
    <property type="match status" value="1"/>
</dbReference>
<reference evidence="11 12" key="1">
    <citation type="submission" date="2016-10" db="EMBL/GenBank/DDBJ databases">
        <title>Genome sequence of Nocardia seriolae strain EM150506, isolated from Anguila japonica.</title>
        <authorList>
            <person name="Han H.-J."/>
        </authorList>
    </citation>
    <scope>NUCLEOTIDE SEQUENCE [LARGE SCALE GENOMIC DNA]</scope>
    <source>
        <strain evidence="11 12">EM150506</strain>
    </source>
</reference>
<dbReference type="InterPro" id="IPR056463">
    <property type="entry name" value="DUF7373_C"/>
</dbReference>
<dbReference type="RefSeq" id="WP_162494651.1">
    <property type="nucleotide sequence ID" value="NZ_CP017839.1"/>
</dbReference>
<evidence type="ECO:0000256" key="9">
    <source>
        <dbReference type="SAM" id="Phobius"/>
    </source>
</evidence>
<sequence>MIDGSWRAGTMFGPYRLDRLIGRGGMGEVYEAYDTVKDRSVALKVLTERLAEDPRFRQRFQREAHVAARLKEAHVIPIHDYGEIEGRLFLDMRLVEGKSLRDMVEDDGPLRPERAVAIIEQVAAALDAAHRDSLVHRDVKPDNILVSGDDFVYLVDFGIANTMTAERLTTIGEAIGSFSYMAPERFADSQTTPAADIYALACVLHETLTGLEPFHAQTAAQLMHAHLYTPPPAPSALRPGLPPALDQVVMRGMAKNPGDRYPTAGMLAAAAKAALVPDSKSDPTRVLPAPPSSTFPPGPLAAPMPATVVSQPMPVVSQPMPVVSQPMPGVSQPMPVVSQPSVFTSPPFPYTPPPAAAPPRPPRRGRILLIAGIVALVVSLVVGVGIWRLFFYKSGGNGVDVNALDVGNYTTTPRKMTGQTTKEEGRAMAAMALAEGLPDPYQIDKALDHRLGNVLSNPGMAATAIAGTGTPLTQPVMEKYGMVSAYAVTGVTKRYSDWIHSPDGNALIMVIMSYPNSDSAANAAKEMEAVDYAASAANVRVDIPKFPQAHAHYRPGYASIGATWSYNSFVTSVIAVLDNPNFTPAMLAERAGQVFAAEAPLLDKVDDYAEAALTVIPRDPDQVIRRVLVTDEQPISATYGSIGPRAASLCEDAQSHKDGLFEQAGIDRCAFTIEGGVLRTRDESAARAFLTAARKADAAEYVKRDIKPPTGLPTAICYEQKDAIWSDDANSRFSCGVAYGRYVGLVESNDEQDVLRRIAAQYTILTKS</sequence>
<dbReference type="PANTHER" id="PTHR43289:SF6">
    <property type="entry name" value="SERINE_THREONINE-PROTEIN KINASE NEKL-3"/>
    <property type="match status" value="1"/>
</dbReference>
<dbReference type="InterPro" id="IPR000719">
    <property type="entry name" value="Prot_kinase_dom"/>
</dbReference>